<keyword evidence="2" id="KW-1185">Reference proteome</keyword>
<reference evidence="1" key="1">
    <citation type="submission" date="2022-12" db="EMBL/GenBank/DDBJ databases">
        <title>Genome Sequence of Lasiodiplodia mahajangana.</title>
        <authorList>
            <person name="Buettner E."/>
        </authorList>
    </citation>
    <scope>NUCLEOTIDE SEQUENCE</scope>
    <source>
        <strain evidence="1">VT137</strain>
    </source>
</reference>
<gene>
    <name evidence="1" type="ORF">O1611_g9293</name>
</gene>
<accession>A0ACC2JB07</accession>
<dbReference type="EMBL" id="JAPUUL010003097">
    <property type="protein sequence ID" value="KAJ8124348.1"/>
    <property type="molecule type" value="Genomic_DNA"/>
</dbReference>
<protein>
    <submittedName>
        <fullName evidence="1">Uncharacterized protein</fullName>
    </submittedName>
</protein>
<dbReference type="Proteomes" id="UP001153332">
    <property type="component" value="Unassembled WGS sequence"/>
</dbReference>
<proteinExistence type="predicted"/>
<evidence type="ECO:0000313" key="1">
    <source>
        <dbReference type="EMBL" id="KAJ8124348.1"/>
    </source>
</evidence>
<name>A0ACC2JB07_9PEZI</name>
<organism evidence="1 2">
    <name type="scientific">Lasiodiplodia mahajangana</name>
    <dbReference type="NCBI Taxonomy" id="1108764"/>
    <lineage>
        <taxon>Eukaryota</taxon>
        <taxon>Fungi</taxon>
        <taxon>Dikarya</taxon>
        <taxon>Ascomycota</taxon>
        <taxon>Pezizomycotina</taxon>
        <taxon>Dothideomycetes</taxon>
        <taxon>Dothideomycetes incertae sedis</taxon>
        <taxon>Botryosphaeriales</taxon>
        <taxon>Botryosphaeriaceae</taxon>
        <taxon>Lasiodiplodia</taxon>
    </lineage>
</organism>
<sequence>MLSRHSSQRPNACAESVQEPRIPLLYWLVVGGTGLPPTKANFRRMVSERKTAYREEKAYREARKAARAEFEAKWPAVGFGATVRSKKQERLDRGELIKLYGPGGTSQRQSQAEGRNDDRADGGNDGHNGNGADGDGNGDDGGNNGNNNAE</sequence>
<evidence type="ECO:0000313" key="2">
    <source>
        <dbReference type="Proteomes" id="UP001153332"/>
    </source>
</evidence>
<comment type="caution">
    <text evidence="1">The sequence shown here is derived from an EMBL/GenBank/DDBJ whole genome shotgun (WGS) entry which is preliminary data.</text>
</comment>